<dbReference type="Gene3D" id="3.30.460.10">
    <property type="entry name" value="Beta Polymerase, domain 2"/>
    <property type="match status" value="1"/>
</dbReference>
<evidence type="ECO:0008006" key="3">
    <source>
        <dbReference type="Google" id="ProtNLM"/>
    </source>
</evidence>
<accession>A0ABQ4KK17</accession>
<dbReference type="EMBL" id="BORB01000021">
    <property type="protein sequence ID" value="GIN58305.1"/>
    <property type="molecule type" value="Genomic_DNA"/>
</dbReference>
<sequence length="108" mass="12835">MIGWWNLDTKKGENGIPERKYLAKGKANRTHHVHIFQTGNEHIKLHLDFKNYFIQNPEMAKRYGELKVALAKQFPEEHDRYQQGKQSFVNEVVRKIDDRRREDESTGV</sequence>
<dbReference type="Proteomes" id="UP000679950">
    <property type="component" value="Unassembled WGS sequence"/>
</dbReference>
<dbReference type="InterPro" id="IPR007344">
    <property type="entry name" value="GrpB/CoaE"/>
</dbReference>
<reference evidence="1 2" key="1">
    <citation type="submission" date="2021-03" db="EMBL/GenBank/DDBJ databases">
        <title>Antimicrobial resistance genes in bacteria isolated from Japanese honey, and their potential for conferring macrolide and lincosamide resistance in the American foulbrood pathogen Paenibacillus larvae.</title>
        <authorList>
            <person name="Okamoto M."/>
            <person name="Kumagai M."/>
            <person name="Kanamori H."/>
            <person name="Takamatsu D."/>
        </authorList>
    </citation>
    <scope>NUCLEOTIDE SEQUENCE [LARGE SCALE GENOMIC DNA]</scope>
    <source>
        <strain evidence="1 2">J8TS2</strain>
    </source>
</reference>
<dbReference type="SUPFAM" id="SSF81301">
    <property type="entry name" value="Nucleotidyltransferase"/>
    <property type="match status" value="1"/>
</dbReference>
<protein>
    <recommendedName>
        <fullName evidence="3">GrpB family protein</fullName>
    </recommendedName>
</protein>
<gene>
    <name evidence="1" type="ORF">J8TS2_26240</name>
</gene>
<keyword evidence="2" id="KW-1185">Reference proteome</keyword>
<dbReference type="Pfam" id="PF04229">
    <property type="entry name" value="GrpB"/>
    <property type="match status" value="1"/>
</dbReference>
<dbReference type="InterPro" id="IPR043519">
    <property type="entry name" value="NT_sf"/>
</dbReference>
<organism evidence="1 2">
    <name type="scientific">Lederbergia ruris</name>
    <dbReference type="NCBI Taxonomy" id="217495"/>
    <lineage>
        <taxon>Bacteria</taxon>
        <taxon>Bacillati</taxon>
        <taxon>Bacillota</taxon>
        <taxon>Bacilli</taxon>
        <taxon>Bacillales</taxon>
        <taxon>Bacillaceae</taxon>
        <taxon>Lederbergia</taxon>
    </lineage>
</organism>
<dbReference type="PANTHER" id="PTHR34822">
    <property type="entry name" value="GRPB DOMAIN PROTEIN (AFU_ORTHOLOGUE AFUA_1G01530)"/>
    <property type="match status" value="1"/>
</dbReference>
<comment type="caution">
    <text evidence="1">The sequence shown here is derived from an EMBL/GenBank/DDBJ whole genome shotgun (WGS) entry which is preliminary data.</text>
</comment>
<proteinExistence type="predicted"/>
<evidence type="ECO:0000313" key="2">
    <source>
        <dbReference type="Proteomes" id="UP000679950"/>
    </source>
</evidence>
<name>A0ABQ4KK17_9BACI</name>
<dbReference type="PANTHER" id="PTHR34822:SF1">
    <property type="entry name" value="GRPB FAMILY PROTEIN"/>
    <property type="match status" value="1"/>
</dbReference>
<evidence type="ECO:0000313" key="1">
    <source>
        <dbReference type="EMBL" id="GIN58305.1"/>
    </source>
</evidence>